<organism evidence="2 3">
    <name type="scientific">Xylanibacter caecicola</name>
    <dbReference type="NCBI Taxonomy" id="2736294"/>
    <lineage>
        <taxon>Bacteria</taxon>
        <taxon>Pseudomonadati</taxon>
        <taxon>Bacteroidota</taxon>
        <taxon>Bacteroidia</taxon>
        <taxon>Bacteroidales</taxon>
        <taxon>Prevotellaceae</taxon>
        <taxon>Xylanibacter</taxon>
    </lineage>
</organism>
<accession>A0ABX2B2E0</accession>
<sequence>MAKRLTENISSAYFEAANRLRAKSARRRIVAYVESYDDVFFWRTALSRHEDETRYFEVMLPSRAKLERGKKSALMSLIPDKVGRSMIACVDADYDYIMQGATPTSRQILDSPYVLHTYAYAIENYQCYAPSLHDTCVMVTLNDHAVFDFKEFMRLYSEAVFPLFVWSVWHYRRGIYKDFTITDFNKIIDIGGFNLNAPQVAIDNVRNKVRKKINLLQRHFPHAKESYLALKRELIKLGVTPQTTYMYIHGHHLFNKIVQPVVTKVCSRLIQERENEIRRQAKHGTQMRNELSCYSNSMQNIEQMMKRNTGYMVSEQFIRLQNDIKRFLEMERKASEKDNGNGKIE</sequence>
<name>A0ABX2B2E0_9BACT</name>
<dbReference type="Proteomes" id="UP000820977">
    <property type="component" value="Unassembled WGS sequence"/>
</dbReference>
<evidence type="ECO:0000313" key="3">
    <source>
        <dbReference type="Proteomes" id="UP000820977"/>
    </source>
</evidence>
<keyword evidence="3" id="KW-1185">Reference proteome</keyword>
<proteinExistence type="predicted"/>
<protein>
    <submittedName>
        <fullName evidence="2">DUF4435 domain-containing protein</fullName>
    </submittedName>
</protein>
<dbReference type="EMBL" id="JABKKJ010000005">
    <property type="protein sequence ID" value="NPE24865.1"/>
    <property type="molecule type" value="Genomic_DNA"/>
</dbReference>
<gene>
    <name evidence="2" type="ORF">HPS54_04930</name>
</gene>
<comment type="caution">
    <text evidence="2">The sequence shown here is derived from an EMBL/GenBank/DDBJ whole genome shotgun (WGS) entry which is preliminary data.</text>
</comment>
<evidence type="ECO:0000313" key="2">
    <source>
        <dbReference type="EMBL" id="NPE24865.1"/>
    </source>
</evidence>
<feature type="domain" description="DUF4435" evidence="1">
    <location>
        <begin position="27"/>
        <end position="269"/>
    </location>
</feature>
<evidence type="ECO:0000259" key="1">
    <source>
        <dbReference type="Pfam" id="PF14491"/>
    </source>
</evidence>
<dbReference type="InterPro" id="IPR029492">
    <property type="entry name" value="DUF4435"/>
</dbReference>
<dbReference type="RefSeq" id="WP_172344351.1">
    <property type="nucleotide sequence ID" value="NZ_CASYYZ010000002.1"/>
</dbReference>
<dbReference type="Pfam" id="PF14491">
    <property type="entry name" value="DUF4435"/>
    <property type="match status" value="1"/>
</dbReference>
<reference evidence="2 3" key="1">
    <citation type="submission" date="2020-05" db="EMBL/GenBank/DDBJ databases">
        <title>Distinct polysaccharide utilization as determinants for interspecies competition between intestinal Prevotella spp.</title>
        <authorList>
            <person name="Galvez E.J.C."/>
            <person name="Iljazovic A."/>
            <person name="Strowig T."/>
        </authorList>
    </citation>
    <scope>NUCLEOTIDE SEQUENCE [LARGE SCALE GENOMIC DNA]</scope>
    <source>
        <strain evidence="2 3">PCHR</strain>
    </source>
</reference>